<dbReference type="PANTHER" id="PTHR11496:SF102">
    <property type="entry name" value="ALCOHOL DEHYDROGENASE 4"/>
    <property type="match status" value="1"/>
</dbReference>
<evidence type="ECO:0000256" key="1">
    <source>
        <dbReference type="ARBA" id="ARBA00007358"/>
    </source>
</evidence>
<evidence type="ECO:0000259" key="4">
    <source>
        <dbReference type="Pfam" id="PF00465"/>
    </source>
</evidence>
<dbReference type="EMBL" id="JAFHKS010000044">
    <property type="protein sequence ID" value="MBN3547938.1"/>
    <property type="molecule type" value="Genomic_DNA"/>
</dbReference>
<dbReference type="Proteomes" id="UP001319060">
    <property type="component" value="Unassembled WGS sequence"/>
</dbReference>
<keyword evidence="2" id="KW-0560">Oxidoreductase</keyword>
<evidence type="ECO:0000313" key="6">
    <source>
        <dbReference type="EMBL" id="MBN3547938.1"/>
    </source>
</evidence>
<keyword evidence="3" id="KW-0520">NAD</keyword>
<evidence type="ECO:0000256" key="3">
    <source>
        <dbReference type="ARBA" id="ARBA00023027"/>
    </source>
</evidence>
<dbReference type="PROSITE" id="PS00913">
    <property type="entry name" value="ADH_IRON_1"/>
    <property type="match status" value="1"/>
</dbReference>
<dbReference type="PANTHER" id="PTHR11496">
    <property type="entry name" value="ALCOHOL DEHYDROGENASE"/>
    <property type="match status" value="1"/>
</dbReference>
<dbReference type="Pfam" id="PF25137">
    <property type="entry name" value="ADH_Fe_C"/>
    <property type="match status" value="1"/>
</dbReference>
<reference evidence="6 7" key="1">
    <citation type="submission" date="2021-01" db="EMBL/GenBank/DDBJ databases">
        <title>Genome Sequencing of Type Strains.</title>
        <authorList>
            <person name="Lemaire J.F."/>
            <person name="Inderbitzin P."/>
            <person name="Collins S.B."/>
            <person name="Wespe N."/>
            <person name="Knight-Connoni V."/>
        </authorList>
    </citation>
    <scope>NUCLEOTIDE SEQUENCE [LARGE SCALE GENOMIC DNA]</scope>
    <source>
        <strain evidence="6 7">DSM 14730</strain>
    </source>
</reference>
<dbReference type="Gene3D" id="3.40.50.1970">
    <property type="match status" value="1"/>
</dbReference>
<proteinExistence type="inferred from homology"/>
<dbReference type="InterPro" id="IPR056798">
    <property type="entry name" value="ADH_Fe_C"/>
</dbReference>
<dbReference type="InterPro" id="IPR039697">
    <property type="entry name" value="Alcohol_dehydrogenase_Fe"/>
</dbReference>
<comment type="similarity">
    <text evidence="1">Belongs to the iron-containing alcohol dehydrogenase family.</text>
</comment>
<comment type="caution">
    <text evidence="6">The sequence shown here is derived from an EMBL/GenBank/DDBJ whole genome shotgun (WGS) entry which is preliminary data.</text>
</comment>
<evidence type="ECO:0000259" key="5">
    <source>
        <dbReference type="Pfam" id="PF25137"/>
    </source>
</evidence>
<dbReference type="RefSeq" id="WP_188402135.1">
    <property type="nucleotide sequence ID" value="NZ_BMCE01000001.1"/>
</dbReference>
<organism evidence="6 7">
    <name type="scientific">Fictibacillus barbaricus</name>
    <dbReference type="NCBI Taxonomy" id="182136"/>
    <lineage>
        <taxon>Bacteria</taxon>
        <taxon>Bacillati</taxon>
        <taxon>Bacillota</taxon>
        <taxon>Bacilli</taxon>
        <taxon>Bacillales</taxon>
        <taxon>Fictibacillaceae</taxon>
        <taxon>Fictibacillus</taxon>
    </lineage>
</organism>
<gene>
    <name evidence="6" type="ORF">JYA64_21740</name>
</gene>
<evidence type="ECO:0000256" key="2">
    <source>
        <dbReference type="ARBA" id="ARBA00023002"/>
    </source>
</evidence>
<protein>
    <submittedName>
        <fullName evidence="6">Iron-containing alcohol dehydrogenase</fullName>
    </submittedName>
</protein>
<feature type="domain" description="Fe-containing alcohol dehydrogenase-like C-terminal" evidence="5">
    <location>
        <begin position="189"/>
        <end position="384"/>
    </location>
</feature>
<sequence>MKHFEFNLPTIIRAGNGEFRKTGTYLRGLIEGTRIFIVTDPGIEQTGFVKQAIRMLEQQGFETRIFNQVRPNPRDIDCKTGGKSAREFCADAILAIGGGSVIDAAKAIAIIQCLGGEPQDYAGRDNVPEKVTPIAVVPTTSGTGAEVTRSSVITDTAKKIKFTIKDVNIAPVLAIVDPELTYGLPAHLTASTGMDALVHAIEAYTCKLSNPISDGLALQAMKHIYPFLRTAVNNGNNQEARYNLMVGSTLAGMAFSHADVASVHCMAEAIGGLYDTPHGVANSMFLPYIVEYNAEAELKKHATIARTIGIAHQNDSDQYATARLVDEMKQLAEDLSIPTFSSLPEVNEKDFVYLAESSFLNGSTPSNAREITKEDYLELFKMAYSKENKGVSPLK</sequence>
<dbReference type="InterPro" id="IPR001670">
    <property type="entry name" value="ADH_Fe/GldA"/>
</dbReference>
<dbReference type="InterPro" id="IPR018211">
    <property type="entry name" value="ADH_Fe_CS"/>
</dbReference>
<feature type="domain" description="Alcohol dehydrogenase iron-type/glycerol dehydrogenase GldA" evidence="4">
    <location>
        <begin position="9"/>
        <end position="178"/>
    </location>
</feature>
<dbReference type="CDD" id="cd08551">
    <property type="entry name" value="Fe-ADH"/>
    <property type="match status" value="1"/>
</dbReference>
<keyword evidence="7" id="KW-1185">Reference proteome</keyword>
<evidence type="ECO:0000313" key="7">
    <source>
        <dbReference type="Proteomes" id="UP001319060"/>
    </source>
</evidence>
<dbReference type="SUPFAM" id="SSF56796">
    <property type="entry name" value="Dehydroquinate synthase-like"/>
    <property type="match status" value="1"/>
</dbReference>
<name>A0ABS2ZIG5_9BACL</name>
<accession>A0ABS2ZIG5</accession>
<dbReference type="Pfam" id="PF00465">
    <property type="entry name" value="Fe-ADH"/>
    <property type="match status" value="1"/>
</dbReference>
<dbReference type="Gene3D" id="1.20.1090.10">
    <property type="entry name" value="Dehydroquinate synthase-like - alpha domain"/>
    <property type="match status" value="1"/>
</dbReference>